<dbReference type="Proteomes" id="UP001189915">
    <property type="component" value="Unassembled WGS sequence"/>
</dbReference>
<accession>A0AAD2ETS0</accession>
<evidence type="ECO:0000313" key="3">
    <source>
        <dbReference type="Proteomes" id="UP001189915"/>
    </source>
</evidence>
<organism evidence="2 3">
    <name type="scientific">Ralstonia wenshanensis</name>
    <dbReference type="NCBI Taxonomy" id="2842456"/>
    <lineage>
        <taxon>Bacteria</taxon>
        <taxon>Pseudomonadati</taxon>
        <taxon>Pseudomonadota</taxon>
        <taxon>Betaproteobacteria</taxon>
        <taxon>Burkholderiales</taxon>
        <taxon>Burkholderiaceae</taxon>
        <taxon>Ralstonia</taxon>
    </lineage>
</organism>
<reference evidence="2 3" key="1">
    <citation type="submission" date="2023-07" db="EMBL/GenBank/DDBJ databases">
        <authorList>
            <person name="Peeters C."/>
        </authorList>
    </citation>
    <scope>NUCLEOTIDE SEQUENCE [LARGE SCALE GENOMIC DNA]</scope>
    <source>
        <strain evidence="2 3">LMG 18091</strain>
    </source>
</reference>
<evidence type="ECO:0000313" key="2">
    <source>
        <dbReference type="EMBL" id="CAJ0701100.1"/>
    </source>
</evidence>
<gene>
    <name evidence="2" type="ORF">LMG18091_03350</name>
</gene>
<keyword evidence="3" id="KW-1185">Reference proteome</keyword>
<keyword evidence="1" id="KW-0472">Membrane</keyword>
<evidence type="ECO:0000256" key="1">
    <source>
        <dbReference type="SAM" id="Phobius"/>
    </source>
</evidence>
<protein>
    <submittedName>
        <fullName evidence="2">Uncharacterized protein</fullName>
    </submittedName>
</protein>
<proteinExistence type="predicted"/>
<keyword evidence="1" id="KW-0812">Transmembrane</keyword>
<dbReference type="EMBL" id="CATWAF010000004">
    <property type="protein sequence ID" value="CAJ0701100.1"/>
    <property type="molecule type" value="Genomic_DNA"/>
</dbReference>
<sequence>MLPISPIEYLVAFALAYLCGVLWSICFCKYVSKVQREATCHA</sequence>
<keyword evidence="1" id="KW-1133">Transmembrane helix</keyword>
<comment type="caution">
    <text evidence="2">The sequence shown here is derived from an EMBL/GenBank/DDBJ whole genome shotgun (WGS) entry which is preliminary data.</text>
</comment>
<feature type="transmembrane region" description="Helical" evidence="1">
    <location>
        <begin position="6"/>
        <end position="28"/>
    </location>
</feature>
<dbReference type="AlphaFoldDB" id="A0AAD2ETS0"/>
<name>A0AAD2ETS0_9RALS</name>